<dbReference type="Gene3D" id="3.80.10.10">
    <property type="entry name" value="Ribonuclease Inhibitor"/>
    <property type="match status" value="1"/>
</dbReference>
<dbReference type="Pfam" id="PF00646">
    <property type="entry name" value="F-box"/>
    <property type="match status" value="1"/>
</dbReference>
<dbReference type="InterPro" id="IPR053781">
    <property type="entry name" value="F-box_AtFBL13-like"/>
</dbReference>
<organism evidence="2 3">
    <name type="scientific">Coffea arabica</name>
    <name type="common">Arabian coffee</name>
    <dbReference type="NCBI Taxonomy" id="13443"/>
    <lineage>
        <taxon>Eukaryota</taxon>
        <taxon>Viridiplantae</taxon>
        <taxon>Streptophyta</taxon>
        <taxon>Embryophyta</taxon>
        <taxon>Tracheophyta</taxon>
        <taxon>Spermatophyta</taxon>
        <taxon>Magnoliopsida</taxon>
        <taxon>eudicotyledons</taxon>
        <taxon>Gunneridae</taxon>
        <taxon>Pentapetalae</taxon>
        <taxon>asterids</taxon>
        <taxon>lamiids</taxon>
        <taxon>Gentianales</taxon>
        <taxon>Rubiaceae</taxon>
        <taxon>Ixoroideae</taxon>
        <taxon>Gardenieae complex</taxon>
        <taxon>Bertiereae - Coffeeae clade</taxon>
        <taxon>Coffeeae</taxon>
        <taxon>Coffea</taxon>
    </lineage>
</organism>
<evidence type="ECO:0000259" key="1">
    <source>
        <dbReference type="PROSITE" id="PS50181"/>
    </source>
</evidence>
<dbReference type="SUPFAM" id="SSF52047">
    <property type="entry name" value="RNI-like"/>
    <property type="match status" value="1"/>
</dbReference>
<proteinExistence type="predicted"/>
<name>A0A6P6TAG7_COFAR</name>
<protein>
    <submittedName>
        <fullName evidence="3">F-box protein At4g22280-like</fullName>
    </submittedName>
</protein>
<dbReference type="OrthoDB" id="1900471at2759"/>
<dbReference type="Gene3D" id="1.20.1280.50">
    <property type="match status" value="1"/>
</dbReference>
<keyword evidence="2" id="KW-1185">Reference proteome</keyword>
<dbReference type="InterPro" id="IPR001810">
    <property type="entry name" value="F-box_dom"/>
</dbReference>
<evidence type="ECO:0000313" key="3">
    <source>
        <dbReference type="RefSeq" id="XP_027075433.1"/>
    </source>
</evidence>
<dbReference type="InterPro" id="IPR006566">
    <property type="entry name" value="FBD"/>
</dbReference>
<evidence type="ECO:0000313" key="2">
    <source>
        <dbReference type="Proteomes" id="UP001652660"/>
    </source>
</evidence>
<dbReference type="AlphaFoldDB" id="A0A6P6TAG7"/>
<feature type="domain" description="F-box" evidence="1">
    <location>
        <begin position="20"/>
        <end position="56"/>
    </location>
</feature>
<dbReference type="Pfam" id="PF08387">
    <property type="entry name" value="FBD"/>
    <property type="match status" value="1"/>
</dbReference>
<dbReference type="SMART" id="SM00579">
    <property type="entry name" value="FBD"/>
    <property type="match status" value="1"/>
</dbReference>
<dbReference type="InterPro" id="IPR050232">
    <property type="entry name" value="FBL13/AtMIF1-like"/>
</dbReference>
<dbReference type="InterPro" id="IPR055411">
    <property type="entry name" value="LRR_FXL15/At3g58940/PEG3-like"/>
</dbReference>
<dbReference type="InterPro" id="IPR032675">
    <property type="entry name" value="LRR_dom_sf"/>
</dbReference>
<reference evidence="2" key="1">
    <citation type="journal article" date="2025" name="Foods">
        <title>Unveiling the Microbial Signatures of Arabica Coffee Cherries: Insights into Ripeness Specific Diversity, Functional Traits, and Implications for Quality and Safety.</title>
        <authorList>
            <consortium name="RefSeq"/>
            <person name="Tenea G.N."/>
            <person name="Cifuentes V."/>
            <person name="Reyes P."/>
            <person name="Cevallos-Vallejos M."/>
        </authorList>
    </citation>
    <scope>NUCLEOTIDE SEQUENCE [LARGE SCALE GENOMIC DNA]</scope>
</reference>
<dbReference type="PANTHER" id="PTHR31900:SF34">
    <property type="entry name" value="EMB|CAB62440.1-RELATED"/>
    <property type="match status" value="1"/>
</dbReference>
<dbReference type="Proteomes" id="UP001652660">
    <property type="component" value="Chromosome 1e"/>
</dbReference>
<dbReference type="RefSeq" id="XP_027075433.1">
    <property type="nucleotide sequence ID" value="XM_027219632.2"/>
</dbReference>
<dbReference type="Pfam" id="PF24758">
    <property type="entry name" value="LRR_At5g56370"/>
    <property type="match status" value="1"/>
</dbReference>
<gene>
    <name evidence="3" type="primary">LOC113699334</name>
</gene>
<dbReference type="SUPFAM" id="SSF81383">
    <property type="entry name" value="F-box domain"/>
    <property type="match status" value="1"/>
</dbReference>
<dbReference type="PANTHER" id="PTHR31900">
    <property type="entry name" value="F-BOX/RNI SUPERFAMILY PROTEIN-RELATED"/>
    <property type="match status" value="1"/>
</dbReference>
<sequence length="519" mass="60147">MADPPPEKKVRGERSDEDNIDRLSALPDCVLLHILSSFKTKDAAATSILSRRWRNLFISLPDIHLSICMDNDASDRDRLFSDFIDFSNRVFRQRNNAPIRKIRLFVKHFVERYCLAFESWLLSAAAAISLSSIQELEISVLINETTMPFLISIPPEFLSCKTLVSLSLNLGADWIVPDSVSLPTLKFLNLSEFKLVDEDCFVRFLRGCPLLEELMLHLRPFYDERESGEGIEVEVLDISNPSLKKLILCWHEKVELEFTIIVKSNNLEYLLCFLEGQHKVTIDAPKITSLDIVGRVLEVNIIQDLMSLDTAGVQSDFLYYITTESDLFLRGWHAFKFMSGLQNLKSLSLSEKILKALYFSQRGLPTFKNLIKLELIPFYCHDFPRMCIWKVLSSLFESSPNLEVLIFQEVFKNYFGEDEELDSVFPEALPLTFIEHLKEIEFKNFDGEEHEFKLVEYFLKNAKTLKRMTIAKEPWNSVPECRDRILSFKKCSEDCQVVFKKKMDWIKCPQLRKALNLSV</sequence>
<dbReference type="InterPro" id="IPR036047">
    <property type="entry name" value="F-box-like_dom_sf"/>
</dbReference>
<dbReference type="PROSITE" id="PS50181">
    <property type="entry name" value="FBOX"/>
    <property type="match status" value="1"/>
</dbReference>
<dbReference type="GeneID" id="113699334"/>
<reference evidence="3" key="2">
    <citation type="submission" date="2025-08" db="UniProtKB">
        <authorList>
            <consortium name="RefSeq"/>
        </authorList>
    </citation>
    <scope>IDENTIFICATION</scope>
    <source>
        <tissue evidence="3">Leaves</tissue>
    </source>
</reference>
<accession>A0A6P6TAG7</accession>
<dbReference type="CDD" id="cd22160">
    <property type="entry name" value="F-box_AtFBL13-like"/>
    <property type="match status" value="1"/>
</dbReference>